<reference evidence="2" key="1">
    <citation type="submission" date="2014-11" db="EMBL/GenBank/DDBJ databases">
        <authorList>
            <person name="Amaro Gonzalez C."/>
        </authorList>
    </citation>
    <scope>NUCLEOTIDE SEQUENCE</scope>
</reference>
<keyword evidence="1" id="KW-1133">Transmembrane helix</keyword>
<evidence type="ECO:0000313" key="2">
    <source>
        <dbReference type="EMBL" id="JAH71091.1"/>
    </source>
</evidence>
<organism evidence="2">
    <name type="scientific">Anguilla anguilla</name>
    <name type="common">European freshwater eel</name>
    <name type="synonym">Muraena anguilla</name>
    <dbReference type="NCBI Taxonomy" id="7936"/>
    <lineage>
        <taxon>Eukaryota</taxon>
        <taxon>Metazoa</taxon>
        <taxon>Chordata</taxon>
        <taxon>Craniata</taxon>
        <taxon>Vertebrata</taxon>
        <taxon>Euteleostomi</taxon>
        <taxon>Actinopterygii</taxon>
        <taxon>Neopterygii</taxon>
        <taxon>Teleostei</taxon>
        <taxon>Anguilliformes</taxon>
        <taxon>Anguillidae</taxon>
        <taxon>Anguilla</taxon>
    </lineage>
</organism>
<sequence length="52" mass="5899">MLSASDPVSYTPSLLKVNKGLFGHYLFQFFKFLKSSLVFLISKQDRGPVKFA</sequence>
<protein>
    <submittedName>
        <fullName evidence="2">Uncharacterized protein</fullName>
    </submittedName>
</protein>
<reference evidence="2" key="2">
    <citation type="journal article" date="2015" name="Fish Shellfish Immunol.">
        <title>Early steps in the European eel (Anguilla anguilla)-Vibrio vulnificus interaction in the gills: Role of the RtxA13 toxin.</title>
        <authorList>
            <person name="Callol A."/>
            <person name="Pajuelo D."/>
            <person name="Ebbesson L."/>
            <person name="Teles M."/>
            <person name="MacKenzie S."/>
            <person name="Amaro C."/>
        </authorList>
    </citation>
    <scope>NUCLEOTIDE SEQUENCE</scope>
</reference>
<keyword evidence="1" id="KW-0472">Membrane</keyword>
<feature type="transmembrane region" description="Helical" evidence="1">
    <location>
        <begin position="20"/>
        <end position="41"/>
    </location>
</feature>
<name>A0A0E9UZB5_ANGAN</name>
<evidence type="ECO:0000256" key="1">
    <source>
        <dbReference type="SAM" id="Phobius"/>
    </source>
</evidence>
<dbReference type="AlphaFoldDB" id="A0A0E9UZB5"/>
<accession>A0A0E9UZB5</accession>
<proteinExistence type="predicted"/>
<dbReference type="EMBL" id="GBXM01037486">
    <property type="protein sequence ID" value="JAH71091.1"/>
    <property type="molecule type" value="Transcribed_RNA"/>
</dbReference>
<keyword evidence="1" id="KW-0812">Transmembrane</keyword>